<protein>
    <recommendedName>
        <fullName evidence="4">Amidoligase enzyme-domain-containing protein</fullName>
    </recommendedName>
</protein>
<evidence type="ECO:0000256" key="1">
    <source>
        <dbReference type="SAM" id="Coils"/>
    </source>
</evidence>
<evidence type="ECO:0000313" key="2">
    <source>
        <dbReference type="EMBL" id="KAK8054348.1"/>
    </source>
</evidence>
<gene>
    <name evidence="2" type="ORF">PG996_013649</name>
</gene>
<dbReference type="Pfam" id="PF12224">
    <property type="entry name" value="Amidoligase_2"/>
    <property type="match status" value="2"/>
</dbReference>
<proteinExistence type="predicted"/>
<keyword evidence="3" id="KW-1185">Reference proteome</keyword>
<keyword evidence="1" id="KW-0175">Coiled coil</keyword>
<reference evidence="2 3" key="1">
    <citation type="submission" date="2023-01" db="EMBL/GenBank/DDBJ databases">
        <title>Analysis of 21 Apiospora genomes using comparative genomics revels a genus with tremendous synthesis potential of carbohydrate active enzymes and secondary metabolites.</title>
        <authorList>
            <person name="Sorensen T."/>
        </authorList>
    </citation>
    <scope>NUCLEOTIDE SEQUENCE [LARGE SCALE GENOMIC DNA]</scope>
    <source>
        <strain evidence="2 3">CBS 83171</strain>
    </source>
</reference>
<dbReference type="InterPro" id="IPR022025">
    <property type="entry name" value="Amidoligase_2"/>
</dbReference>
<organism evidence="2 3">
    <name type="scientific">Apiospora saccharicola</name>
    <dbReference type="NCBI Taxonomy" id="335842"/>
    <lineage>
        <taxon>Eukaryota</taxon>
        <taxon>Fungi</taxon>
        <taxon>Dikarya</taxon>
        <taxon>Ascomycota</taxon>
        <taxon>Pezizomycotina</taxon>
        <taxon>Sordariomycetes</taxon>
        <taxon>Xylariomycetidae</taxon>
        <taxon>Amphisphaeriales</taxon>
        <taxon>Apiosporaceae</taxon>
        <taxon>Apiospora</taxon>
    </lineage>
</organism>
<evidence type="ECO:0008006" key="4">
    <source>
        <dbReference type="Google" id="ProtNLM"/>
    </source>
</evidence>
<accession>A0ABR1U8R5</accession>
<name>A0ABR1U8R5_9PEZI</name>
<dbReference type="PANTHER" id="PTHR36847:SF1">
    <property type="entry name" value="AMIDOLIGASE ENZYME"/>
    <property type="match status" value="1"/>
</dbReference>
<dbReference type="Proteomes" id="UP001446871">
    <property type="component" value="Unassembled WGS sequence"/>
</dbReference>
<comment type="caution">
    <text evidence="2">The sequence shown here is derived from an EMBL/GenBank/DDBJ whole genome shotgun (WGS) entry which is preliminary data.</text>
</comment>
<dbReference type="EMBL" id="JAQQWM010000008">
    <property type="protein sequence ID" value="KAK8054348.1"/>
    <property type="molecule type" value="Genomic_DNA"/>
</dbReference>
<evidence type="ECO:0000313" key="3">
    <source>
        <dbReference type="Proteomes" id="UP001446871"/>
    </source>
</evidence>
<feature type="coiled-coil region" evidence="1">
    <location>
        <begin position="383"/>
        <end position="410"/>
    </location>
</feature>
<sequence>MQVVRPPPPPPRSRPIMTHGKEVEFLARYVDQLVVPGTDPDEALQRQKEANPGVVVVPYKEAAELVVPEDYTKTLERKGVDVNPSQGILAPGQSRWAPAHPNAQYTALPDFHRWTVYEDSTVVISPPTERHHQQQDLPAVTASAAPAQSQTRWYGLELISPAQPNTARAHQEAAFVLNVLRQHYGNRMRVNESCGLHIHVGMGPEAIPVPRLRRIAALLYAADPLLAVLHPPHRQNNRFCPSIRRHANVTWGMVEAMATAEVSAGACSSVGGTWTGFAAAGGGGCGPGRETPVTLRAAVAQLLNCDTGYAVARLLQYRDAKSNYNFNSYLVARSSPPRGNVTVEFRQHEGTLDARRIEAWARLCVGIAEWAAFDMTEDQLAQVVAATERVEREQHQHQHQQEEVVEALRRDGLRRLLEGAGLGELVIFYGLQQQKQQPQEEQQGQGWGVPTGELLTLVDLVAAKKAASCFVGAWGFINSTLVNITSGDIIPNTWDYPVPSGASLFTPNGYAALLITANDTTKPELGPRFLNQNDPNASGNDTEWAKIGKYSIAGAGPHRLSNVTWDCGHKDKHDGGEKKWGEEEYEFEGPQGTQTGNFFTSTLPSREGPYEFTFKFYKPCRPVGGGLERVAWYEKLPGQQVY</sequence>
<dbReference type="PANTHER" id="PTHR36847">
    <property type="entry name" value="AMIDOLIGASE ENZYME"/>
    <property type="match status" value="1"/>
</dbReference>